<evidence type="ECO:0000256" key="1">
    <source>
        <dbReference type="ARBA" id="ARBA00004651"/>
    </source>
</evidence>
<evidence type="ECO:0000259" key="8">
    <source>
        <dbReference type="PROSITE" id="PS50928"/>
    </source>
</evidence>
<comment type="caution">
    <text evidence="9">The sequence shown here is derived from an EMBL/GenBank/DDBJ whole genome shotgun (WGS) entry which is preliminary data.</text>
</comment>
<dbReference type="SUPFAM" id="SSF161098">
    <property type="entry name" value="MetI-like"/>
    <property type="match status" value="1"/>
</dbReference>
<evidence type="ECO:0000256" key="3">
    <source>
        <dbReference type="ARBA" id="ARBA00022475"/>
    </source>
</evidence>
<proteinExistence type="inferred from homology"/>
<dbReference type="PANTHER" id="PTHR43227:SF11">
    <property type="entry name" value="BLL4140 PROTEIN"/>
    <property type="match status" value="1"/>
</dbReference>
<comment type="subcellular location">
    <subcellularLocation>
        <location evidence="1 7">Cell membrane</location>
        <topology evidence="1 7">Multi-pass membrane protein</topology>
    </subcellularLocation>
</comment>
<name>A0A368W9N7_9BACL</name>
<feature type="transmembrane region" description="Helical" evidence="7">
    <location>
        <begin position="259"/>
        <end position="278"/>
    </location>
</feature>
<comment type="similarity">
    <text evidence="7">Belongs to the binding-protein-dependent transport system permease family.</text>
</comment>
<keyword evidence="3" id="KW-1003">Cell membrane</keyword>
<feature type="transmembrane region" description="Helical" evidence="7">
    <location>
        <begin position="182"/>
        <end position="208"/>
    </location>
</feature>
<dbReference type="AlphaFoldDB" id="A0A368W9N7"/>
<dbReference type="PROSITE" id="PS50928">
    <property type="entry name" value="ABC_TM1"/>
    <property type="match status" value="1"/>
</dbReference>
<sequence>MAVRSSLTDSVPQTRTNKWLKASTVKLIKQNIPLMIMFLPGLLFYIIFKYAPMGGIIIAFKDFNLRDGIFGSPWVGMDNFVQLFNQAQSLQIIRNSFMISILGLAVGFPVPIILAIMLNEVRKMWFKRVVQTLVYLPHFLSWVIVGGIVLSLFALESGTINRWLEGILAEPYPFMYEKVSWLIIYLGSGVWKEMGFAAIIYLAALSGIDPHLYEAGSIDGANKWQQMRHITIPGISTTIILLLILSVGKVMDVGFDQIYNLQNAVVSDVANVISLYIYQIGILRGQYSLTAAMGIFENLVGLVLILLANYFARKFNQGLW</sequence>
<feature type="transmembrane region" description="Helical" evidence="7">
    <location>
        <begin position="36"/>
        <end position="60"/>
    </location>
</feature>
<keyword evidence="2 7" id="KW-0813">Transport</keyword>
<protein>
    <submittedName>
        <fullName evidence="9">Putative aldouronate transport system permease protein</fullName>
    </submittedName>
</protein>
<feature type="transmembrane region" description="Helical" evidence="7">
    <location>
        <begin position="229"/>
        <end position="247"/>
    </location>
</feature>
<dbReference type="InterPro" id="IPR035906">
    <property type="entry name" value="MetI-like_sf"/>
</dbReference>
<evidence type="ECO:0000256" key="6">
    <source>
        <dbReference type="ARBA" id="ARBA00023136"/>
    </source>
</evidence>
<feature type="transmembrane region" description="Helical" evidence="7">
    <location>
        <begin position="97"/>
        <end position="121"/>
    </location>
</feature>
<keyword evidence="5 7" id="KW-1133">Transmembrane helix</keyword>
<keyword evidence="10" id="KW-1185">Reference proteome</keyword>
<dbReference type="CDD" id="cd06261">
    <property type="entry name" value="TM_PBP2"/>
    <property type="match status" value="1"/>
</dbReference>
<feature type="transmembrane region" description="Helical" evidence="7">
    <location>
        <begin position="290"/>
        <end position="312"/>
    </location>
</feature>
<dbReference type="InterPro" id="IPR050809">
    <property type="entry name" value="UgpAE/MalFG_permease"/>
</dbReference>
<evidence type="ECO:0000256" key="5">
    <source>
        <dbReference type="ARBA" id="ARBA00022989"/>
    </source>
</evidence>
<dbReference type="InterPro" id="IPR000515">
    <property type="entry name" value="MetI-like"/>
</dbReference>
<gene>
    <name evidence="9" type="ORF">DFP97_104150</name>
</gene>
<evidence type="ECO:0000313" key="10">
    <source>
        <dbReference type="Proteomes" id="UP000252415"/>
    </source>
</evidence>
<evidence type="ECO:0000256" key="4">
    <source>
        <dbReference type="ARBA" id="ARBA00022692"/>
    </source>
</evidence>
<keyword evidence="6 7" id="KW-0472">Membrane</keyword>
<feature type="domain" description="ABC transmembrane type-1" evidence="8">
    <location>
        <begin position="93"/>
        <end position="308"/>
    </location>
</feature>
<evidence type="ECO:0000313" key="9">
    <source>
        <dbReference type="EMBL" id="RCW49492.1"/>
    </source>
</evidence>
<dbReference type="GO" id="GO:0055085">
    <property type="term" value="P:transmembrane transport"/>
    <property type="evidence" value="ECO:0007669"/>
    <property type="project" value="InterPro"/>
</dbReference>
<dbReference type="Pfam" id="PF00528">
    <property type="entry name" value="BPD_transp_1"/>
    <property type="match status" value="1"/>
</dbReference>
<evidence type="ECO:0000256" key="2">
    <source>
        <dbReference type="ARBA" id="ARBA00022448"/>
    </source>
</evidence>
<organism evidence="9 10">
    <name type="scientific">Paenibacillus prosopidis</name>
    <dbReference type="NCBI Taxonomy" id="630520"/>
    <lineage>
        <taxon>Bacteria</taxon>
        <taxon>Bacillati</taxon>
        <taxon>Bacillota</taxon>
        <taxon>Bacilli</taxon>
        <taxon>Bacillales</taxon>
        <taxon>Paenibacillaceae</taxon>
        <taxon>Paenibacillus</taxon>
    </lineage>
</organism>
<dbReference type="Gene3D" id="1.10.3720.10">
    <property type="entry name" value="MetI-like"/>
    <property type="match status" value="1"/>
</dbReference>
<dbReference type="Proteomes" id="UP000252415">
    <property type="component" value="Unassembled WGS sequence"/>
</dbReference>
<feature type="transmembrane region" description="Helical" evidence="7">
    <location>
        <begin position="133"/>
        <end position="155"/>
    </location>
</feature>
<accession>A0A368W9N7</accession>
<dbReference type="GO" id="GO:0005886">
    <property type="term" value="C:plasma membrane"/>
    <property type="evidence" value="ECO:0007669"/>
    <property type="project" value="UniProtKB-SubCell"/>
</dbReference>
<dbReference type="EMBL" id="QPJD01000004">
    <property type="protein sequence ID" value="RCW49492.1"/>
    <property type="molecule type" value="Genomic_DNA"/>
</dbReference>
<reference evidence="9 10" key="1">
    <citation type="submission" date="2018-07" db="EMBL/GenBank/DDBJ databases">
        <title>Genomic Encyclopedia of Type Strains, Phase III (KMG-III): the genomes of soil and plant-associated and newly described type strains.</title>
        <authorList>
            <person name="Whitman W."/>
        </authorList>
    </citation>
    <scope>NUCLEOTIDE SEQUENCE [LARGE SCALE GENOMIC DNA]</scope>
    <source>
        <strain evidence="9 10">CECT 7506</strain>
    </source>
</reference>
<evidence type="ECO:0000256" key="7">
    <source>
        <dbReference type="RuleBase" id="RU363032"/>
    </source>
</evidence>
<dbReference type="PANTHER" id="PTHR43227">
    <property type="entry name" value="BLL4140 PROTEIN"/>
    <property type="match status" value="1"/>
</dbReference>
<keyword evidence="4 7" id="KW-0812">Transmembrane</keyword>